<dbReference type="NCBIfam" id="TIGR00482">
    <property type="entry name" value="nicotinate (nicotinamide) nucleotide adenylyltransferase"/>
    <property type="match status" value="1"/>
</dbReference>
<dbReference type="NCBIfam" id="NF000840">
    <property type="entry name" value="PRK00071.1-3"/>
    <property type="match status" value="1"/>
</dbReference>
<evidence type="ECO:0000256" key="9">
    <source>
        <dbReference type="ARBA" id="ARBA00023027"/>
    </source>
</evidence>
<dbReference type="InterPro" id="IPR005248">
    <property type="entry name" value="NadD/NMNAT"/>
</dbReference>
<keyword evidence="5 11" id="KW-0808">Transferase</keyword>
<evidence type="ECO:0000256" key="7">
    <source>
        <dbReference type="ARBA" id="ARBA00022741"/>
    </source>
</evidence>
<evidence type="ECO:0000256" key="4">
    <source>
        <dbReference type="ARBA" id="ARBA00022642"/>
    </source>
</evidence>
<dbReference type="InterPro" id="IPR014729">
    <property type="entry name" value="Rossmann-like_a/b/a_fold"/>
</dbReference>
<dbReference type="STRING" id="679937.Bcop_0053"/>
<evidence type="ECO:0000256" key="3">
    <source>
        <dbReference type="ARBA" id="ARBA00009014"/>
    </source>
</evidence>
<evidence type="ECO:0000313" key="13">
    <source>
        <dbReference type="EMBL" id="EGJ70273.1"/>
    </source>
</evidence>
<sequence length="194" mass="22925">MKKKIAIFSGSFNPIHIGHLALANYICESNWIDELWFMVTPHNPLKEVRDLESNTLRLDMVQLAIQGYPKFKASDFEFALPQPSYTINTLDALKEKYPEYEFYLLIGADNWDLFDKWKDADKLISKYNLLIYPRVGHTINKENLPEHVYYIDSPVIEVSSTFIRENIEKGKDFRYFLHPNVYSFIKDKKLYTNE</sequence>
<evidence type="ECO:0000256" key="6">
    <source>
        <dbReference type="ARBA" id="ARBA00022695"/>
    </source>
</evidence>
<gene>
    <name evidence="11" type="primary">nadD</name>
    <name evidence="13" type="ORF">Bcop_0053</name>
</gene>
<dbReference type="Proteomes" id="UP000018439">
    <property type="component" value="Chromosome"/>
</dbReference>
<dbReference type="PANTHER" id="PTHR39321:SF3">
    <property type="entry name" value="PHOSPHOPANTETHEINE ADENYLYLTRANSFERASE"/>
    <property type="match status" value="1"/>
</dbReference>
<evidence type="ECO:0000256" key="2">
    <source>
        <dbReference type="ARBA" id="ARBA00005019"/>
    </source>
</evidence>
<reference evidence="13 14" key="1">
    <citation type="journal article" date="2011" name="Stand. Genomic Sci.">
        <title>Non-contiguous finished genome sequence of Bacteroides coprosuis type strain (PC139).</title>
        <authorList>
            <person name="Land M."/>
            <person name="Held B."/>
            <person name="Gronow S."/>
            <person name="Abt B."/>
            <person name="Lucas S."/>
            <person name="Del Rio T.G."/>
            <person name="Nolan M."/>
            <person name="Tice H."/>
            <person name="Cheng J.F."/>
            <person name="Pitluck S."/>
            <person name="Liolios K."/>
            <person name="Pagani I."/>
            <person name="Ivanova N."/>
            <person name="Mavromatis K."/>
            <person name="Mikhailova N."/>
            <person name="Pati A."/>
            <person name="Tapia R."/>
            <person name="Han C."/>
            <person name="Goodwin L."/>
            <person name="Chen A."/>
            <person name="Palaniappan K."/>
            <person name="Hauser L."/>
            <person name="Brambilla E.M."/>
            <person name="Rohde M."/>
            <person name="Goker M."/>
            <person name="Detter J.C."/>
            <person name="Woyke T."/>
            <person name="Bristow J."/>
            <person name="Eisen J.A."/>
            <person name="Markowitz V."/>
            <person name="Hugenholtz P."/>
            <person name="Kyrpides N.C."/>
            <person name="Klenk H.P."/>
            <person name="Lapidus A."/>
        </authorList>
    </citation>
    <scope>NUCLEOTIDE SEQUENCE [LARGE SCALE GENOMIC DNA]</scope>
    <source>
        <strain evidence="13 14">DSM 18011</strain>
    </source>
</reference>
<keyword evidence="6 11" id="KW-0548">Nucleotidyltransferase</keyword>
<accession>F3ZP46</accession>
<dbReference type="EMBL" id="CM001167">
    <property type="protein sequence ID" value="EGJ70273.1"/>
    <property type="molecule type" value="Genomic_DNA"/>
</dbReference>
<keyword evidence="9 11" id="KW-0520">NAD</keyword>
<dbReference type="HAMAP" id="MF_00244">
    <property type="entry name" value="NaMN_adenylyltr"/>
    <property type="match status" value="1"/>
</dbReference>
<proteinExistence type="inferred from homology"/>
<dbReference type="GO" id="GO:0005524">
    <property type="term" value="F:ATP binding"/>
    <property type="evidence" value="ECO:0007669"/>
    <property type="project" value="UniProtKB-KW"/>
</dbReference>
<dbReference type="OrthoDB" id="5295945at2"/>
<evidence type="ECO:0000256" key="5">
    <source>
        <dbReference type="ARBA" id="ARBA00022679"/>
    </source>
</evidence>
<evidence type="ECO:0000256" key="8">
    <source>
        <dbReference type="ARBA" id="ARBA00022840"/>
    </source>
</evidence>
<comment type="catalytic activity">
    <reaction evidence="10 11">
        <text>nicotinate beta-D-ribonucleotide + ATP + H(+) = deamido-NAD(+) + diphosphate</text>
        <dbReference type="Rhea" id="RHEA:22860"/>
        <dbReference type="ChEBI" id="CHEBI:15378"/>
        <dbReference type="ChEBI" id="CHEBI:30616"/>
        <dbReference type="ChEBI" id="CHEBI:33019"/>
        <dbReference type="ChEBI" id="CHEBI:57502"/>
        <dbReference type="ChEBI" id="CHEBI:58437"/>
        <dbReference type="EC" id="2.7.7.18"/>
    </reaction>
</comment>
<dbReference type="AlphaFoldDB" id="F3ZP46"/>
<keyword evidence="4 11" id="KW-0662">Pyridine nucleotide biosynthesis</keyword>
<dbReference type="SUPFAM" id="SSF52374">
    <property type="entry name" value="Nucleotidylyl transferase"/>
    <property type="match status" value="1"/>
</dbReference>
<keyword evidence="8 11" id="KW-0067">ATP-binding</keyword>
<dbReference type="PANTHER" id="PTHR39321">
    <property type="entry name" value="NICOTINATE-NUCLEOTIDE ADENYLYLTRANSFERASE-RELATED"/>
    <property type="match status" value="1"/>
</dbReference>
<evidence type="ECO:0000256" key="11">
    <source>
        <dbReference type="HAMAP-Rule" id="MF_00244"/>
    </source>
</evidence>
<dbReference type="eggNOG" id="COG1057">
    <property type="taxonomic scope" value="Bacteria"/>
</dbReference>
<dbReference type="Pfam" id="PF01467">
    <property type="entry name" value="CTP_transf_like"/>
    <property type="match status" value="1"/>
</dbReference>
<evidence type="ECO:0000259" key="12">
    <source>
        <dbReference type="Pfam" id="PF01467"/>
    </source>
</evidence>
<dbReference type="Gene3D" id="3.40.50.620">
    <property type="entry name" value="HUPs"/>
    <property type="match status" value="1"/>
</dbReference>
<evidence type="ECO:0000313" key="14">
    <source>
        <dbReference type="Proteomes" id="UP000018439"/>
    </source>
</evidence>
<dbReference type="CDD" id="cd02165">
    <property type="entry name" value="NMNAT"/>
    <property type="match status" value="1"/>
</dbReference>
<comment type="function">
    <text evidence="1 11">Catalyzes the reversible adenylation of nicotinate mononucleotide (NaMN) to nicotinic acid adenine dinucleotide (NaAD).</text>
</comment>
<feature type="domain" description="Cytidyltransferase-like" evidence="12">
    <location>
        <begin position="7"/>
        <end position="165"/>
    </location>
</feature>
<dbReference type="HOGENOM" id="CLU_069765_3_3_10"/>
<name>F3ZP46_9BACE</name>
<dbReference type="UniPathway" id="UPA00253">
    <property type="reaction ID" value="UER00332"/>
</dbReference>
<dbReference type="InterPro" id="IPR004821">
    <property type="entry name" value="Cyt_trans-like"/>
</dbReference>
<organism evidence="13 14">
    <name type="scientific">Bacteroides coprosuis DSM 18011</name>
    <dbReference type="NCBI Taxonomy" id="679937"/>
    <lineage>
        <taxon>Bacteria</taxon>
        <taxon>Pseudomonadati</taxon>
        <taxon>Bacteroidota</taxon>
        <taxon>Bacteroidia</taxon>
        <taxon>Bacteroidales</taxon>
        <taxon>Bacteroidaceae</taxon>
        <taxon>Bacteroides</taxon>
    </lineage>
</organism>
<keyword evidence="7 11" id="KW-0547">Nucleotide-binding</keyword>
<comment type="similarity">
    <text evidence="3 11">Belongs to the NadD family.</text>
</comment>
<dbReference type="GO" id="GO:0004515">
    <property type="term" value="F:nicotinate-nucleotide adenylyltransferase activity"/>
    <property type="evidence" value="ECO:0007669"/>
    <property type="project" value="UniProtKB-UniRule"/>
</dbReference>
<evidence type="ECO:0000256" key="10">
    <source>
        <dbReference type="ARBA" id="ARBA00048721"/>
    </source>
</evidence>
<comment type="pathway">
    <text evidence="2 11">Cofactor biosynthesis; NAD(+) biosynthesis; deamido-NAD(+) from nicotinate D-ribonucleotide: step 1/1.</text>
</comment>
<dbReference type="GO" id="GO:0009435">
    <property type="term" value="P:NAD+ biosynthetic process"/>
    <property type="evidence" value="ECO:0007669"/>
    <property type="project" value="UniProtKB-UniRule"/>
</dbReference>
<dbReference type="EC" id="2.7.7.18" evidence="11"/>
<protein>
    <recommendedName>
        <fullName evidence="11">Probable nicotinate-nucleotide adenylyltransferase</fullName>
        <ecNumber evidence="11">2.7.7.18</ecNumber>
    </recommendedName>
    <alternativeName>
        <fullName evidence="11">Deamido-NAD(+) diphosphorylase</fullName>
    </alternativeName>
    <alternativeName>
        <fullName evidence="11">Deamido-NAD(+) pyrophosphorylase</fullName>
    </alternativeName>
    <alternativeName>
        <fullName evidence="11">Nicotinate mononucleotide adenylyltransferase</fullName>
        <shortName evidence="11">NaMN adenylyltransferase</shortName>
    </alternativeName>
</protein>
<keyword evidence="14" id="KW-1185">Reference proteome</keyword>
<evidence type="ECO:0000256" key="1">
    <source>
        <dbReference type="ARBA" id="ARBA00002324"/>
    </source>
</evidence>